<evidence type="ECO:0000256" key="5">
    <source>
        <dbReference type="PROSITE-ProRule" id="PRU00283"/>
    </source>
</evidence>
<evidence type="ECO:0000256" key="6">
    <source>
        <dbReference type="SAM" id="Coils"/>
    </source>
</evidence>
<evidence type="ECO:0000313" key="10">
    <source>
        <dbReference type="EMBL" id="KAG0569324.1"/>
    </source>
</evidence>
<dbReference type="SUPFAM" id="SSF52540">
    <property type="entry name" value="P-loop containing nucleoside triphosphate hydrolases"/>
    <property type="match status" value="1"/>
</dbReference>
<keyword evidence="4 5" id="KW-0505">Motor protein</keyword>
<dbReference type="InterPro" id="IPR036961">
    <property type="entry name" value="Kinesin_motor_dom_sf"/>
</dbReference>
<dbReference type="CDD" id="cd21203">
    <property type="entry name" value="CH_AtKIN14-like"/>
    <property type="match status" value="1"/>
</dbReference>
<dbReference type="InterPro" id="IPR001752">
    <property type="entry name" value="Kinesin_motor_dom"/>
</dbReference>
<dbReference type="InterPro" id="IPR036872">
    <property type="entry name" value="CH_dom_sf"/>
</dbReference>
<dbReference type="PANTHER" id="PTHR47972">
    <property type="entry name" value="KINESIN-LIKE PROTEIN KLP-3"/>
    <property type="match status" value="1"/>
</dbReference>
<dbReference type="CDD" id="cd01366">
    <property type="entry name" value="KISc_C_terminal"/>
    <property type="match status" value="1"/>
</dbReference>
<proteinExistence type="inferred from homology"/>
<evidence type="ECO:0000256" key="4">
    <source>
        <dbReference type="ARBA" id="ARBA00023175"/>
    </source>
</evidence>
<dbReference type="InterPro" id="IPR001715">
    <property type="entry name" value="CH_dom"/>
</dbReference>
<accession>A0A8T0HG96</accession>
<feature type="compositionally biased region" description="Low complexity" evidence="7">
    <location>
        <begin position="250"/>
        <end position="264"/>
    </location>
</feature>
<dbReference type="PANTHER" id="PTHR47972:SF28">
    <property type="entry name" value="KINESIN-LIKE PROTEIN KLP-3"/>
    <property type="match status" value="1"/>
</dbReference>
<dbReference type="PROSITE" id="PS50021">
    <property type="entry name" value="CH"/>
    <property type="match status" value="1"/>
</dbReference>
<protein>
    <submittedName>
        <fullName evidence="10">Uncharacterized protein</fullName>
    </submittedName>
</protein>
<dbReference type="GO" id="GO:0008017">
    <property type="term" value="F:microtubule binding"/>
    <property type="evidence" value="ECO:0007669"/>
    <property type="project" value="InterPro"/>
</dbReference>
<feature type="region of interest" description="Disordered" evidence="7">
    <location>
        <begin position="238"/>
        <end position="327"/>
    </location>
</feature>
<feature type="coiled-coil region" evidence="6">
    <location>
        <begin position="981"/>
        <end position="1008"/>
    </location>
</feature>
<feature type="domain" description="Calponin-homology (CH)" evidence="8">
    <location>
        <begin position="105"/>
        <end position="225"/>
    </location>
</feature>
<dbReference type="SMART" id="SM00033">
    <property type="entry name" value="CH"/>
    <property type="match status" value="1"/>
</dbReference>
<sequence>MNAEVMEVARMGYENGSSGVFSSIDGVMSHGLGSSVNSWYDGDETFYVPERRIPDIERRNGQAYEYTNQGHVNHKTGSIVNAAVCTGGVRLSDTHMASRKAEEAATRRQQAILWLQEMVGDLGLSRDSTEEDLRLCLRNGLVLCKLINKVQPGAVTKVVSNPTLSSHHDGAQSAFQYFENVRNFLLAVEEMGLPSFEVSDLEQGSMSSSSSAKLGDCILGLKSYHDWKQGGALGFWRLKSPTHPTENITNSKLSRSKSMNSSSNSRKKWAIPDQESLDDTSFESSSNQPSSFDPASPDSSHEALRNGPSRENSVSVEDREEVIHSSTVPKSTWLQHLGNKFHEVLQVNAKSMQGVPNTLPFATDGYGGGSTSVLDNAPSQSLLSLIDAILHDKSVEEVPMVVEFMLRKVMEEFERHLLTQRKQVTKMRNSMKEILAREDKLASQNSVLITLAAGTQEEIKLYASVLHKIEAEMKELEADKRGKDGEVDRLMKENKEHRSAVQVLKNELEQIKRSDREQLLRLESQKKEFEQECQQTIQSLELQLRESYEKLKELEVNAAKEMSSLRLKDNQYKKFLSHQLLEYRDLRSTQLNTKDEFLRMQTEWNNQFGVLEEQLQGMARAASGYHKVLAENRLLYNEVQDLKGNIRVYCRVRPFLTEEAGRQTTLDYVGENGELMLVNPLKPGAKDSRRSFTFNKCFAPNASQEEVFLDTQPLIRSVLDGFNVCIFAYGQTGSGKTYTMSGPNNMTPADWGVNYRALHDLFHTTQSRHDVFRYEIGVQMLEIYNEQVRDLLAADGVQKKLEIRNNSQLNGLNVPDASRMSVNSTEDVLDLMKVGQKNRAVGATALNERSSRSHSVLTVHVQGTDLESGAILRGSLHLVDLAGSERVDRSEATGDRLKEAQHINKSLSALGDVIAALAQKNGHVPYRNSKLTQLLQDSLGGQAKTLMFVHISPDVESFGETVSTLKFAERVSTVELGAARSNKESGEIQNLKEQVALLKEAAAKKDAEISSLQIFKERYESGAGVDKFKSRSTKPTARVRASSDVSAHKSRTTQNDVGSGPVESRPNSRKLPGQPKSPVRLGFGLIHDSEDIAEQLVTSSVCSPTSSPTELLGVFDVIEDGVNNVNDKLKFLKNQQNHQNGSSTSVGSWTSQIHNTLETYNGQLKTKDGSRQQEAIVANHVEVSSSDLKEEVTVKELQDRSLHGAEEGGNFSQEVEKQRTYANGGPLYEGNGDFEAIRSTGSSQRSLQGISKHEPLFHVASNTLSSSGYREFSVQKPIVADRHKAQRVISKKGSCLLNDVGLEEHFESDGIFDLRDGYDDSASLFSESGLSVEADLSSQLDQNKKVQSGIAQVRNERRALLQTQVPRPPISSTRKNSPMMDRKSVGAPLQTRLRRYTNVGISSTSEKLSTKRNASLGPVANPDFESNGIRRVAIGAGSSTSWR</sequence>
<dbReference type="GO" id="GO:0005524">
    <property type="term" value="F:ATP binding"/>
    <property type="evidence" value="ECO:0007669"/>
    <property type="project" value="UniProtKB-UniRule"/>
</dbReference>
<keyword evidence="2 5" id="KW-0547">Nucleotide-binding</keyword>
<evidence type="ECO:0000256" key="3">
    <source>
        <dbReference type="ARBA" id="ARBA00022840"/>
    </source>
</evidence>
<dbReference type="FunFam" id="3.40.850.10:FF:000174">
    <property type="entry name" value="Kinesin-like protein"/>
    <property type="match status" value="1"/>
</dbReference>
<dbReference type="InterPro" id="IPR027417">
    <property type="entry name" value="P-loop_NTPase"/>
</dbReference>
<feature type="region of interest" description="Disordered" evidence="7">
    <location>
        <begin position="1025"/>
        <end position="1078"/>
    </location>
</feature>
<evidence type="ECO:0000259" key="8">
    <source>
        <dbReference type="PROSITE" id="PS50021"/>
    </source>
</evidence>
<feature type="coiled-coil region" evidence="6">
    <location>
        <begin position="459"/>
        <end position="557"/>
    </location>
</feature>
<organism evidence="10 11">
    <name type="scientific">Ceratodon purpureus</name>
    <name type="common">Fire moss</name>
    <name type="synonym">Dicranum purpureum</name>
    <dbReference type="NCBI Taxonomy" id="3225"/>
    <lineage>
        <taxon>Eukaryota</taxon>
        <taxon>Viridiplantae</taxon>
        <taxon>Streptophyta</taxon>
        <taxon>Embryophyta</taxon>
        <taxon>Bryophyta</taxon>
        <taxon>Bryophytina</taxon>
        <taxon>Bryopsida</taxon>
        <taxon>Dicranidae</taxon>
        <taxon>Pseudoditrichales</taxon>
        <taxon>Ditrichaceae</taxon>
        <taxon>Ceratodon</taxon>
    </lineage>
</organism>
<dbReference type="InterPro" id="IPR027640">
    <property type="entry name" value="Kinesin-like_fam"/>
</dbReference>
<dbReference type="GO" id="GO:0003777">
    <property type="term" value="F:microtubule motor activity"/>
    <property type="evidence" value="ECO:0007669"/>
    <property type="project" value="InterPro"/>
</dbReference>
<evidence type="ECO:0000313" key="11">
    <source>
        <dbReference type="Proteomes" id="UP000822688"/>
    </source>
</evidence>
<dbReference type="SUPFAM" id="SSF47576">
    <property type="entry name" value="Calponin-homology domain, CH-domain"/>
    <property type="match status" value="1"/>
</dbReference>
<evidence type="ECO:0000256" key="7">
    <source>
        <dbReference type="SAM" id="MobiDB-lite"/>
    </source>
</evidence>
<feature type="domain" description="Kinesin motor" evidence="9">
    <location>
        <begin position="645"/>
        <end position="974"/>
    </location>
</feature>
<dbReference type="GO" id="GO:0015630">
    <property type="term" value="C:microtubule cytoskeleton"/>
    <property type="evidence" value="ECO:0007669"/>
    <property type="project" value="TreeGrafter"/>
</dbReference>
<dbReference type="SMART" id="SM00129">
    <property type="entry name" value="KISc"/>
    <property type="match status" value="1"/>
</dbReference>
<keyword evidence="3 5" id="KW-0067">ATP-binding</keyword>
<dbReference type="FunFam" id="1.10.418.10:FF:000073">
    <property type="entry name" value="Kinesin-like protein KIN-14L"/>
    <property type="match status" value="1"/>
</dbReference>
<keyword evidence="6" id="KW-0175">Coiled coil</keyword>
<dbReference type="Pfam" id="PF00225">
    <property type="entry name" value="Kinesin"/>
    <property type="match status" value="1"/>
</dbReference>
<dbReference type="PROSITE" id="PS00411">
    <property type="entry name" value="KINESIN_MOTOR_1"/>
    <property type="match status" value="1"/>
</dbReference>
<dbReference type="Pfam" id="PF00307">
    <property type="entry name" value="CH"/>
    <property type="match status" value="1"/>
</dbReference>
<name>A0A8T0HG96_CERPU</name>
<evidence type="ECO:0000256" key="2">
    <source>
        <dbReference type="ARBA" id="ARBA00022741"/>
    </source>
</evidence>
<feature type="binding site" evidence="5">
    <location>
        <begin position="730"/>
        <end position="737"/>
    </location>
    <ligand>
        <name>ATP</name>
        <dbReference type="ChEBI" id="CHEBI:30616"/>
    </ligand>
</feature>
<dbReference type="PRINTS" id="PR00380">
    <property type="entry name" value="KINESINHEAVY"/>
</dbReference>
<gene>
    <name evidence="10" type="ORF">KC19_6G083400</name>
</gene>
<comment type="caution">
    <text evidence="10">The sequence shown here is derived from an EMBL/GenBank/DDBJ whole genome shotgun (WGS) entry which is preliminary data.</text>
</comment>
<dbReference type="Gene3D" id="1.10.418.10">
    <property type="entry name" value="Calponin-like domain"/>
    <property type="match status" value="1"/>
</dbReference>
<dbReference type="Proteomes" id="UP000822688">
    <property type="component" value="Chromosome 6"/>
</dbReference>
<evidence type="ECO:0000259" key="9">
    <source>
        <dbReference type="PROSITE" id="PS50067"/>
    </source>
</evidence>
<dbReference type="PROSITE" id="PS50067">
    <property type="entry name" value="KINESIN_MOTOR_2"/>
    <property type="match status" value="1"/>
</dbReference>
<dbReference type="Gene3D" id="3.40.850.10">
    <property type="entry name" value="Kinesin motor domain"/>
    <property type="match status" value="1"/>
</dbReference>
<dbReference type="InterPro" id="IPR019821">
    <property type="entry name" value="Kinesin_motor_CS"/>
</dbReference>
<dbReference type="GO" id="GO:0007018">
    <property type="term" value="P:microtubule-based movement"/>
    <property type="evidence" value="ECO:0007669"/>
    <property type="project" value="InterPro"/>
</dbReference>
<comment type="similarity">
    <text evidence="1">Belongs to the TRAFAC class myosin-kinesin ATPase superfamily. Kinesin family. KIN-14 subfamily.</text>
</comment>
<reference evidence="10 11" key="1">
    <citation type="submission" date="2020-06" db="EMBL/GenBank/DDBJ databases">
        <title>WGS assembly of Ceratodon purpureus strain R40.</title>
        <authorList>
            <person name="Carey S.B."/>
            <person name="Jenkins J."/>
            <person name="Shu S."/>
            <person name="Lovell J.T."/>
            <person name="Sreedasyam A."/>
            <person name="Maumus F."/>
            <person name="Tiley G.P."/>
            <person name="Fernandez-Pozo N."/>
            <person name="Barry K."/>
            <person name="Chen C."/>
            <person name="Wang M."/>
            <person name="Lipzen A."/>
            <person name="Daum C."/>
            <person name="Saski C.A."/>
            <person name="Payton A.C."/>
            <person name="Mcbreen J.C."/>
            <person name="Conrad R.E."/>
            <person name="Kollar L.M."/>
            <person name="Olsson S."/>
            <person name="Huttunen S."/>
            <person name="Landis J.B."/>
            <person name="Wickett N.J."/>
            <person name="Johnson M.G."/>
            <person name="Rensing S.A."/>
            <person name="Grimwood J."/>
            <person name="Schmutz J."/>
            <person name="Mcdaniel S.F."/>
        </authorList>
    </citation>
    <scope>NUCLEOTIDE SEQUENCE [LARGE SCALE GENOMIC DNA]</scope>
    <source>
        <strain evidence="10 11">R40</strain>
    </source>
</reference>
<dbReference type="EMBL" id="CM026427">
    <property type="protein sequence ID" value="KAG0569324.1"/>
    <property type="molecule type" value="Genomic_DNA"/>
</dbReference>
<evidence type="ECO:0000256" key="1">
    <source>
        <dbReference type="ARBA" id="ARBA00010899"/>
    </source>
</evidence>
<feature type="compositionally biased region" description="Low complexity" evidence="7">
    <location>
        <begin position="282"/>
        <end position="298"/>
    </location>
</feature>
<keyword evidence="11" id="KW-1185">Reference proteome</keyword>